<keyword evidence="4" id="KW-1185">Reference proteome</keyword>
<evidence type="ECO:0000313" key="3">
    <source>
        <dbReference type="EMBL" id="GFY85483.1"/>
    </source>
</evidence>
<protein>
    <submittedName>
        <fullName evidence="3">Forkhead-associated (FHA) domain-containing protein</fullName>
    </submittedName>
</protein>
<evidence type="ECO:0000256" key="1">
    <source>
        <dbReference type="SAM" id="MobiDB-lite"/>
    </source>
</evidence>
<feature type="compositionally biased region" description="Polar residues" evidence="1">
    <location>
        <begin position="349"/>
        <end position="358"/>
    </location>
</feature>
<dbReference type="OrthoDB" id="444265at2759"/>
<gene>
    <name evidence="3" type="ORF">Acr_04g0002210</name>
</gene>
<evidence type="ECO:0000259" key="2">
    <source>
        <dbReference type="Pfam" id="PF13638"/>
    </source>
</evidence>
<accession>A0A7J0EG90</accession>
<dbReference type="GO" id="GO:0031965">
    <property type="term" value="C:nuclear membrane"/>
    <property type="evidence" value="ECO:0007669"/>
    <property type="project" value="TreeGrafter"/>
</dbReference>
<dbReference type="Pfam" id="PF13638">
    <property type="entry name" value="PIN_4"/>
    <property type="match status" value="1"/>
</dbReference>
<organism evidence="3 4">
    <name type="scientific">Actinidia rufa</name>
    <dbReference type="NCBI Taxonomy" id="165716"/>
    <lineage>
        <taxon>Eukaryota</taxon>
        <taxon>Viridiplantae</taxon>
        <taxon>Streptophyta</taxon>
        <taxon>Embryophyta</taxon>
        <taxon>Tracheophyta</taxon>
        <taxon>Spermatophyta</taxon>
        <taxon>Magnoliopsida</taxon>
        <taxon>eudicotyledons</taxon>
        <taxon>Gunneridae</taxon>
        <taxon>Pentapetalae</taxon>
        <taxon>asterids</taxon>
        <taxon>Ericales</taxon>
        <taxon>Actinidiaceae</taxon>
        <taxon>Actinidia</taxon>
    </lineage>
</organism>
<feature type="compositionally biased region" description="Polar residues" evidence="1">
    <location>
        <begin position="106"/>
        <end position="145"/>
    </location>
</feature>
<sequence>MPSFFCQSQVEESVNSSLPMGIVISRIEDRQFDYENQTPEPFSGTGLSGIENREIPSVQSEKNSSLTEILNSSLSDEGKDHQIAEVLQIVENHDPLLQPGPLPAESVNSSLPGGNVPSETASQQSNKANQSPRTPSATAGSQKENPQIPLMKSDQKSNLPSIWSRRGQLSSGLLIQTGRSRGKIKGADINAELELPHQEDIENNTISKALFRGLDGDEAFTPDKENFNPNTLIMRSIKNMDKGEQIKDSMSYRSSALKSKSTKKTLFTGSDGDEETFTPDKENFTPNTLLLRTMKKVSRLEEVKHTKLHRSSSRENAVYHDMPLEIILDGPSVKEKKTSKVLQERKSMRPSSRNQENSGPEVLARKSRAERVPFQPLLVNSSGKSKSEDSVSSFTMNRRNFVSYVQIIEKNDPIVGGNRRKALQLLQGLKGTQLIIPRIVIRELDCMKRRGSLFRRKTEVSYALQWIEECMVNTNWWIHVQSSEEEERPIAPTPPASPQSWFSEGKCLFFFEYVTLKIKALTEGLICETAQEFRESLVNPFSERFLWMDSSPRGPTWSCADDVVLREQFYSSPSRKLSKSGEHAKGLKLILLHNSRYAQTSVS</sequence>
<dbReference type="EMBL" id="BJWL01000004">
    <property type="protein sequence ID" value="GFY85483.1"/>
    <property type="molecule type" value="Genomic_DNA"/>
</dbReference>
<feature type="region of interest" description="Disordered" evidence="1">
    <location>
        <begin position="335"/>
        <end position="366"/>
    </location>
</feature>
<feature type="domain" description="PIN" evidence="2">
    <location>
        <begin position="423"/>
        <end position="488"/>
    </location>
</feature>
<evidence type="ECO:0000313" key="4">
    <source>
        <dbReference type="Proteomes" id="UP000585474"/>
    </source>
</evidence>
<proteinExistence type="predicted"/>
<name>A0A7J0EG90_9ERIC</name>
<dbReference type="Gene3D" id="3.40.50.1010">
    <property type="entry name" value="5'-nuclease"/>
    <property type="match status" value="1"/>
</dbReference>
<dbReference type="PANTHER" id="PTHR22593">
    <property type="entry name" value="TRANSMEMBRANE PROTEIN 18"/>
    <property type="match status" value="1"/>
</dbReference>
<reference evidence="3 4" key="1">
    <citation type="submission" date="2019-07" db="EMBL/GenBank/DDBJ databases">
        <title>De Novo Assembly of kiwifruit Actinidia rufa.</title>
        <authorList>
            <person name="Sugita-Konishi S."/>
            <person name="Sato K."/>
            <person name="Mori E."/>
            <person name="Abe Y."/>
            <person name="Kisaki G."/>
            <person name="Hamano K."/>
            <person name="Suezawa K."/>
            <person name="Otani M."/>
            <person name="Fukuda T."/>
            <person name="Manabe T."/>
            <person name="Gomi K."/>
            <person name="Tabuchi M."/>
            <person name="Akimitsu K."/>
            <person name="Kataoka I."/>
        </authorList>
    </citation>
    <scope>NUCLEOTIDE SEQUENCE [LARGE SCALE GENOMIC DNA]</scope>
    <source>
        <strain evidence="4">cv. Fuchu</strain>
    </source>
</reference>
<dbReference type="InterPro" id="IPR002716">
    <property type="entry name" value="PIN_dom"/>
</dbReference>
<feature type="region of interest" description="Disordered" evidence="1">
    <location>
        <begin position="94"/>
        <end position="160"/>
    </location>
</feature>
<comment type="caution">
    <text evidence="3">The sequence shown here is derived from an EMBL/GenBank/DDBJ whole genome shotgun (WGS) entry which is preliminary data.</text>
</comment>
<feature type="compositionally biased region" description="Basic and acidic residues" evidence="1">
    <location>
        <begin position="335"/>
        <end position="347"/>
    </location>
</feature>
<dbReference type="Proteomes" id="UP000585474">
    <property type="component" value="Unassembled WGS sequence"/>
</dbReference>
<dbReference type="AlphaFoldDB" id="A0A7J0EG90"/>
<dbReference type="PANTHER" id="PTHR22593:SF8">
    <property type="entry name" value="FHA DOMAIN-CONTAINING PROTEIN PS1"/>
    <property type="match status" value="1"/>
</dbReference>